<accession>A0AAW1N9A9</accession>
<evidence type="ECO:0000313" key="2">
    <source>
        <dbReference type="EMBL" id="KAK9756471.1"/>
    </source>
</evidence>
<comment type="caution">
    <text evidence="2">The sequence shown here is derived from an EMBL/GenBank/DDBJ whole genome shotgun (WGS) entry which is preliminary data.</text>
</comment>
<feature type="compositionally biased region" description="Basic and acidic residues" evidence="1">
    <location>
        <begin position="1"/>
        <end position="10"/>
    </location>
</feature>
<protein>
    <submittedName>
        <fullName evidence="2">Uncharacterized protein</fullName>
    </submittedName>
</protein>
<reference evidence="2" key="1">
    <citation type="submission" date="2024-03" db="EMBL/GenBank/DDBJ databases">
        <title>WGS assembly of Saponaria officinalis var. Norfolk2.</title>
        <authorList>
            <person name="Jenkins J."/>
            <person name="Shu S."/>
            <person name="Grimwood J."/>
            <person name="Barry K."/>
            <person name="Goodstein D."/>
            <person name="Schmutz J."/>
            <person name="Leebens-Mack J."/>
            <person name="Osbourn A."/>
        </authorList>
    </citation>
    <scope>NUCLEOTIDE SEQUENCE [LARGE SCALE GENOMIC DNA]</scope>
    <source>
        <strain evidence="2">JIC</strain>
    </source>
</reference>
<keyword evidence="3" id="KW-1185">Reference proteome</keyword>
<organism evidence="2 3">
    <name type="scientific">Saponaria officinalis</name>
    <name type="common">Common soapwort</name>
    <name type="synonym">Lychnis saponaria</name>
    <dbReference type="NCBI Taxonomy" id="3572"/>
    <lineage>
        <taxon>Eukaryota</taxon>
        <taxon>Viridiplantae</taxon>
        <taxon>Streptophyta</taxon>
        <taxon>Embryophyta</taxon>
        <taxon>Tracheophyta</taxon>
        <taxon>Spermatophyta</taxon>
        <taxon>Magnoliopsida</taxon>
        <taxon>eudicotyledons</taxon>
        <taxon>Gunneridae</taxon>
        <taxon>Pentapetalae</taxon>
        <taxon>Caryophyllales</taxon>
        <taxon>Caryophyllaceae</taxon>
        <taxon>Caryophylleae</taxon>
        <taxon>Saponaria</taxon>
    </lineage>
</organism>
<feature type="region of interest" description="Disordered" evidence="1">
    <location>
        <begin position="88"/>
        <end position="113"/>
    </location>
</feature>
<proteinExistence type="predicted"/>
<gene>
    <name evidence="2" type="ORF">RND81_01G100200</name>
</gene>
<feature type="region of interest" description="Disordered" evidence="1">
    <location>
        <begin position="1"/>
        <end position="66"/>
    </location>
</feature>
<dbReference type="Proteomes" id="UP001443914">
    <property type="component" value="Unassembled WGS sequence"/>
</dbReference>
<name>A0AAW1N9A9_SAPOF</name>
<sequence length="219" mass="24498">MTDRVDEPTRRGKRTTASARRHTEQERGEHLHQTETSPHSSDDVTYEDKGEGMEVEGHVGGLEGQGDPLAATSTFLVRRGRDVKFISSSEASCSSVAGGRRKRSRGHSDDSWTLREAAPRGPIIPSILPSFTGHVAYRLWTDPTNDRGVLTCYQRASTMERLRRDWLPPQAVMEVVGRSGLGHIRDCMFRRLDMPLLSAFIERVFSVEASPGFEYVDLV</sequence>
<feature type="compositionally biased region" description="Basic and acidic residues" evidence="1">
    <location>
        <begin position="21"/>
        <end position="33"/>
    </location>
</feature>
<evidence type="ECO:0000313" key="3">
    <source>
        <dbReference type="Proteomes" id="UP001443914"/>
    </source>
</evidence>
<evidence type="ECO:0000256" key="1">
    <source>
        <dbReference type="SAM" id="MobiDB-lite"/>
    </source>
</evidence>
<dbReference type="AlphaFoldDB" id="A0AAW1N9A9"/>
<dbReference type="EMBL" id="JBDFQZ010000001">
    <property type="protein sequence ID" value="KAK9756471.1"/>
    <property type="molecule type" value="Genomic_DNA"/>
</dbReference>
<feature type="compositionally biased region" description="Basic and acidic residues" evidence="1">
    <location>
        <begin position="40"/>
        <end position="57"/>
    </location>
</feature>